<dbReference type="InterPro" id="IPR003598">
    <property type="entry name" value="Ig_sub2"/>
</dbReference>
<dbReference type="Proteomes" id="UP000327468">
    <property type="component" value="Chromosome 9"/>
</dbReference>
<dbReference type="Pfam" id="PF07686">
    <property type="entry name" value="V-set"/>
    <property type="match status" value="1"/>
</dbReference>
<dbReference type="SMART" id="SM00408">
    <property type="entry name" value="IGc2"/>
    <property type="match status" value="1"/>
</dbReference>
<organism evidence="3 4">
    <name type="scientific">Pangasianodon hypophthalmus</name>
    <name type="common">Striped catfish</name>
    <name type="synonym">Helicophagus hypophthalmus</name>
    <dbReference type="NCBI Taxonomy" id="310915"/>
    <lineage>
        <taxon>Eukaryota</taxon>
        <taxon>Metazoa</taxon>
        <taxon>Chordata</taxon>
        <taxon>Craniata</taxon>
        <taxon>Vertebrata</taxon>
        <taxon>Euteleostomi</taxon>
        <taxon>Actinopterygii</taxon>
        <taxon>Neopterygii</taxon>
        <taxon>Teleostei</taxon>
        <taxon>Ostariophysi</taxon>
        <taxon>Siluriformes</taxon>
        <taxon>Pangasiidae</taxon>
        <taxon>Pangasianodon</taxon>
    </lineage>
</organism>
<feature type="domain" description="Ig-like" evidence="2">
    <location>
        <begin position="72"/>
        <end position="155"/>
    </location>
</feature>
<evidence type="ECO:0000259" key="2">
    <source>
        <dbReference type="PROSITE" id="PS50835"/>
    </source>
</evidence>
<dbReference type="InterPro" id="IPR013106">
    <property type="entry name" value="Ig_V-set"/>
</dbReference>
<sequence length="200" mass="21675">MMTYFLLFTSFHFVHTEETPASGSVIPFKHISCHSFLLGVRQKTVMKLCISLSLLLGQCVLSAQSAIFDQRITEGSNITIPCENEGRVSWSKLADGKREIILTAQDGGVSERSKPDPDHRYGVFANLSLVIKETSVSDSGTYYCNATSVVKLTVTPLKVSSAISTDDVRASATSITGGVRGVERVLFVSLTAVFFLTTVA</sequence>
<evidence type="ECO:0000313" key="4">
    <source>
        <dbReference type="Proteomes" id="UP000327468"/>
    </source>
</evidence>
<keyword evidence="1" id="KW-0732">Signal</keyword>
<dbReference type="InterPro" id="IPR036179">
    <property type="entry name" value="Ig-like_dom_sf"/>
</dbReference>
<dbReference type="SUPFAM" id="SSF48726">
    <property type="entry name" value="Immunoglobulin"/>
    <property type="match status" value="1"/>
</dbReference>
<dbReference type="EMBL" id="VFJC01000010">
    <property type="protein sequence ID" value="KAB5565319.1"/>
    <property type="molecule type" value="Genomic_DNA"/>
</dbReference>
<reference evidence="3 4" key="1">
    <citation type="submission" date="2019-06" db="EMBL/GenBank/DDBJ databases">
        <title>A chromosome-scale genome assembly of the striped catfish, Pangasianodon hypophthalmus.</title>
        <authorList>
            <person name="Wen M."/>
            <person name="Zahm M."/>
            <person name="Roques C."/>
            <person name="Cabau C."/>
            <person name="Klopp C."/>
            <person name="Donnadieu C."/>
            <person name="Jouanno E."/>
            <person name="Avarre J.-C."/>
            <person name="Campet M."/>
            <person name="Ha T.T.T."/>
            <person name="Dugue R."/>
            <person name="Lampietro C."/>
            <person name="Louis A."/>
            <person name="Herpin A."/>
            <person name="Echchiki A."/>
            <person name="Berthelot C."/>
            <person name="Parey E."/>
            <person name="Roest-Crollius H."/>
            <person name="Braasch I."/>
            <person name="Postlethwait J."/>
            <person name="Bobe J."/>
            <person name="Montfort J."/>
            <person name="Bouchez O."/>
            <person name="Begum T."/>
            <person name="Schartl M."/>
            <person name="Guiguen Y."/>
        </authorList>
    </citation>
    <scope>NUCLEOTIDE SEQUENCE [LARGE SCALE GENOMIC DNA]</scope>
    <source>
        <strain evidence="3 4">Indonesia</strain>
        <tissue evidence="3">Blood</tissue>
    </source>
</reference>
<dbReference type="Gene3D" id="2.60.40.10">
    <property type="entry name" value="Immunoglobulins"/>
    <property type="match status" value="1"/>
</dbReference>
<evidence type="ECO:0000313" key="3">
    <source>
        <dbReference type="EMBL" id="KAB5565319.1"/>
    </source>
</evidence>
<dbReference type="PROSITE" id="PS50835">
    <property type="entry name" value="IG_LIKE"/>
    <property type="match status" value="1"/>
</dbReference>
<feature type="chain" id="PRO_5024457333" description="Ig-like domain-containing protein" evidence="1">
    <location>
        <begin position="17"/>
        <end position="200"/>
    </location>
</feature>
<gene>
    <name evidence="3" type="ORF">PHYPO_G00239910</name>
</gene>
<comment type="caution">
    <text evidence="3">The sequence shown here is derived from an EMBL/GenBank/DDBJ whole genome shotgun (WGS) entry which is preliminary data.</text>
</comment>
<dbReference type="InterPro" id="IPR007110">
    <property type="entry name" value="Ig-like_dom"/>
</dbReference>
<proteinExistence type="predicted"/>
<feature type="signal peptide" evidence="1">
    <location>
        <begin position="1"/>
        <end position="16"/>
    </location>
</feature>
<protein>
    <recommendedName>
        <fullName evidence="2">Ig-like domain-containing protein</fullName>
    </recommendedName>
</protein>
<dbReference type="InterPro" id="IPR003599">
    <property type="entry name" value="Ig_sub"/>
</dbReference>
<evidence type="ECO:0000256" key="1">
    <source>
        <dbReference type="SAM" id="SignalP"/>
    </source>
</evidence>
<name>A0A5N5NDL9_PANHP</name>
<dbReference type="AlphaFoldDB" id="A0A5N5NDL9"/>
<dbReference type="InterPro" id="IPR013783">
    <property type="entry name" value="Ig-like_fold"/>
</dbReference>
<keyword evidence="4" id="KW-1185">Reference proteome</keyword>
<accession>A0A5N5NDL9</accession>
<dbReference type="SMART" id="SM00409">
    <property type="entry name" value="IG"/>
    <property type="match status" value="1"/>
</dbReference>